<dbReference type="Proteomes" id="UP001499987">
    <property type="component" value="Unassembled WGS sequence"/>
</dbReference>
<reference evidence="3" key="1">
    <citation type="journal article" date="2019" name="Int. J. Syst. Evol. Microbiol.">
        <title>The Global Catalogue of Microorganisms (GCM) 10K type strain sequencing project: providing services to taxonomists for standard genome sequencing and annotation.</title>
        <authorList>
            <consortium name="The Broad Institute Genomics Platform"/>
            <consortium name="The Broad Institute Genome Sequencing Center for Infectious Disease"/>
            <person name="Wu L."/>
            <person name="Ma J."/>
        </authorList>
    </citation>
    <scope>NUCLEOTIDE SEQUENCE [LARGE SCALE GENOMIC DNA]</scope>
    <source>
        <strain evidence="3">JCM 13002</strain>
    </source>
</reference>
<feature type="compositionally biased region" description="Basic and acidic residues" evidence="1">
    <location>
        <begin position="86"/>
        <end position="96"/>
    </location>
</feature>
<accession>A0ABP4E6D3</accession>
<feature type="region of interest" description="Disordered" evidence="1">
    <location>
        <begin position="75"/>
        <end position="112"/>
    </location>
</feature>
<dbReference type="EMBL" id="BAAALD010000035">
    <property type="protein sequence ID" value="GAA1090783.1"/>
    <property type="molecule type" value="Genomic_DNA"/>
</dbReference>
<evidence type="ECO:0000313" key="3">
    <source>
        <dbReference type="Proteomes" id="UP001499987"/>
    </source>
</evidence>
<organism evidence="2 3">
    <name type="scientific">Kitasatospora arboriphila</name>
    <dbReference type="NCBI Taxonomy" id="258052"/>
    <lineage>
        <taxon>Bacteria</taxon>
        <taxon>Bacillati</taxon>
        <taxon>Actinomycetota</taxon>
        <taxon>Actinomycetes</taxon>
        <taxon>Kitasatosporales</taxon>
        <taxon>Streptomycetaceae</taxon>
        <taxon>Kitasatospora</taxon>
    </lineage>
</organism>
<evidence type="ECO:0000256" key="1">
    <source>
        <dbReference type="SAM" id="MobiDB-lite"/>
    </source>
</evidence>
<comment type="caution">
    <text evidence="2">The sequence shown here is derived from an EMBL/GenBank/DDBJ whole genome shotgun (WGS) entry which is preliminary data.</text>
</comment>
<gene>
    <name evidence="2" type="ORF">GCM10009663_38100</name>
</gene>
<name>A0ABP4E6D3_9ACTN</name>
<feature type="region of interest" description="Disordered" evidence="1">
    <location>
        <begin position="1"/>
        <end position="37"/>
    </location>
</feature>
<protein>
    <submittedName>
        <fullName evidence="2">Uncharacterized protein</fullName>
    </submittedName>
</protein>
<keyword evidence="3" id="KW-1185">Reference proteome</keyword>
<sequence>MATRLLSGPLQQMPTFSISGPFPRTGPPRAPGGDERPAAACARRARLLLRQEPDEPRTAVPAGAHAHLRDRQRFGRHPHAGLPGRCRADPAGDRGGDPVGLRGGEPRRGDLLPAVRQPHEHRLRPGERAGDTGDVAVDRLRVPHLDPRPRRRPAGRAVHGVRPLRAHPPSTPSGSGSRYHCCASARERVSTVCWIRGRGRGLMSVDNRPPAWPRPEAARRSIGIAHGKGGEIASNRRDEQEMFMLCLRILQSAWST</sequence>
<evidence type="ECO:0000313" key="2">
    <source>
        <dbReference type="EMBL" id="GAA1090783.1"/>
    </source>
</evidence>
<feature type="region of interest" description="Disordered" evidence="1">
    <location>
        <begin position="145"/>
        <end position="178"/>
    </location>
</feature>
<proteinExistence type="predicted"/>
<feature type="compositionally biased region" description="Polar residues" evidence="1">
    <location>
        <begin position="9"/>
        <end position="18"/>
    </location>
</feature>